<keyword evidence="3" id="KW-1003">Cell membrane</keyword>
<dbReference type="PANTHER" id="PTHR47596:SF2">
    <property type="entry name" value="SMALL POLYPEPTIDE DEVIL 9"/>
    <property type="match status" value="1"/>
</dbReference>
<dbReference type="InterPro" id="IPR052692">
    <property type="entry name" value="DVL_RTFL_polypeptides"/>
</dbReference>
<evidence type="ECO:0000256" key="2">
    <source>
        <dbReference type="ARBA" id="ARBA00022473"/>
    </source>
</evidence>
<evidence type="ECO:0000256" key="8">
    <source>
        <dbReference type="SAM" id="MobiDB-lite"/>
    </source>
</evidence>
<feature type="compositionally biased region" description="Basic and acidic residues" evidence="8">
    <location>
        <begin position="1"/>
        <end position="25"/>
    </location>
</feature>
<feature type="compositionally biased region" description="Basic and acidic residues" evidence="8">
    <location>
        <begin position="34"/>
        <end position="46"/>
    </location>
</feature>
<evidence type="ECO:0000256" key="4">
    <source>
        <dbReference type="ARBA" id="ARBA00022692"/>
    </source>
</evidence>
<reference evidence="9 10" key="1">
    <citation type="journal article" date="2018" name="PLoS Genet.">
        <title>Population sequencing reveals clonal diversity and ancestral inbreeding in the grapevine cultivar Chardonnay.</title>
        <authorList>
            <person name="Roach M.J."/>
            <person name="Johnson D.L."/>
            <person name="Bohlmann J."/>
            <person name="van Vuuren H.J."/>
            <person name="Jones S.J."/>
            <person name="Pretorius I.S."/>
            <person name="Schmidt S.A."/>
            <person name="Borneman A.R."/>
        </authorList>
    </citation>
    <scope>NUCLEOTIDE SEQUENCE [LARGE SCALE GENOMIC DNA]</scope>
    <source>
        <strain evidence="10">cv. Chardonnay</strain>
        <tissue evidence="9">Leaf</tissue>
    </source>
</reference>
<name>A0A438FAP7_VITVI</name>
<feature type="region of interest" description="Disordered" evidence="8">
    <location>
        <begin position="1"/>
        <end position="86"/>
    </location>
</feature>
<keyword evidence="4" id="KW-0812">Transmembrane</keyword>
<accession>A0A438FAP7</accession>
<evidence type="ECO:0000256" key="1">
    <source>
        <dbReference type="ARBA" id="ARBA00004162"/>
    </source>
</evidence>
<evidence type="ECO:0000256" key="5">
    <source>
        <dbReference type="ARBA" id="ARBA00022989"/>
    </source>
</evidence>
<feature type="compositionally biased region" description="Polar residues" evidence="8">
    <location>
        <begin position="61"/>
        <end position="86"/>
    </location>
</feature>
<dbReference type="Proteomes" id="UP000288805">
    <property type="component" value="Unassembled WGS sequence"/>
</dbReference>
<evidence type="ECO:0000256" key="6">
    <source>
        <dbReference type="ARBA" id="ARBA00023136"/>
    </source>
</evidence>
<evidence type="ECO:0000313" key="10">
    <source>
        <dbReference type="Proteomes" id="UP000288805"/>
    </source>
</evidence>
<keyword evidence="6" id="KW-0472">Membrane</keyword>
<gene>
    <name evidence="9" type="ORF">CK203_070595</name>
</gene>
<evidence type="ECO:0000256" key="3">
    <source>
        <dbReference type="ARBA" id="ARBA00022475"/>
    </source>
</evidence>
<dbReference type="GO" id="GO:0005886">
    <property type="term" value="C:plasma membrane"/>
    <property type="evidence" value="ECO:0007669"/>
    <property type="project" value="UniProtKB-SubCell"/>
</dbReference>
<dbReference type="GO" id="GO:0008285">
    <property type="term" value="P:negative regulation of cell population proliferation"/>
    <property type="evidence" value="ECO:0007669"/>
    <property type="project" value="InterPro"/>
</dbReference>
<dbReference type="AlphaFoldDB" id="A0A438FAP7"/>
<dbReference type="PANTHER" id="PTHR47596">
    <property type="entry name" value="DVL13"/>
    <property type="match status" value="1"/>
</dbReference>
<evidence type="ECO:0000256" key="7">
    <source>
        <dbReference type="ARBA" id="ARBA00024340"/>
    </source>
</evidence>
<comment type="similarity">
    <text evidence="7">Belongs to the DVL/RTFL small polypeptides family.</text>
</comment>
<feature type="compositionally biased region" description="Low complexity" evidence="8">
    <location>
        <begin position="47"/>
        <end position="56"/>
    </location>
</feature>
<protein>
    <submittedName>
        <fullName evidence="9">Uncharacterized protein</fullName>
    </submittedName>
</protein>
<keyword evidence="5" id="KW-1133">Transmembrane helix</keyword>
<dbReference type="EMBL" id="QGNW01001068">
    <property type="protein sequence ID" value="RVW57029.1"/>
    <property type="molecule type" value="Genomic_DNA"/>
</dbReference>
<dbReference type="InterPro" id="IPR012552">
    <property type="entry name" value="DVL"/>
</dbReference>
<dbReference type="GO" id="GO:0048367">
    <property type="term" value="P:shoot system development"/>
    <property type="evidence" value="ECO:0007669"/>
    <property type="project" value="UniProtKB-ARBA"/>
</dbReference>
<comment type="caution">
    <text evidence="9">The sequence shown here is derived from an EMBL/GenBank/DDBJ whole genome shotgun (WGS) entry which is preliminary data.</text>
</comment>
<organism evidence="9 10">
    <name type="scientific">Vitis vinifera</name>
    <name type="common">Grape</name>
    <dbReference type="NCBI Taxonomy" id="29760"/>
    <lineage>
        <taxon>Eukaryota</taxon>
        <taxon>Viridiplantae</taxon>
        <taxon>Streptophyta</taxon>
        <taxon>Embryophyta</taxon>
        <taxon>Tracheophyta</taxon>
        <taxon>Spermatophyta</taxon>
        <taxon>Magnoliopsida</taxon>
        <taxon>eudicotyledons</taxon>
        <taxon>Gunneridae</taxon>
        <taxon>Pentapetalae</taxon>
        <taxon>rosids</taxon>
        <taxon>Vitales</taxon>
        <taxon>Vitaceae</taxon>
        <taxon>Viteae</taxon>
        <taxon>Vitis</taxon>
    </lineage>
</organism>
<proteinExistence type="inferred from homology"/>
<comment type="subcellular location">
    <subcellularLocation>
        <location evidence="1">Cell membrane</location>
        <topology evidence="1">Single-pass membrane protein</topology>
    </subcellularLocation>
</comment>
<evidence type="ECO:0000313" key="9">
    <source>
        <dbReference type="EMBL" id="RVW57029.1"/>
    </source>
</evidence>
<keyword evidence="2" id="KW-0217">Developmental protein</keyword>
<dbReference type="Pfam" id="PF08137">
    <property type="entry name" value="DVL"/>
    <property type="match status" value="1"/>
</dbReference>
<sequence>MEHRTGAASSRRNDGSQGGEREFKNQGKGGGFYMDDKWKASKKEGSSSRSSASSNAPLMRSCSQKTTCSKSPLMRSFSQKSSSITRKCSNLAKEQKAKFYIIKRCVSMLVSSNKHGDS</sequence>